<dbReference type="Proteomes" id="UP001243375">
    <property type="component" value="Unassembled WGS sequence"/>
</dbReference>
<reference evidence="1" key="1">
    <citation type="submission" date="2023-04" db="EMBL/GenBank/DDBJ databases">
        <title>Draft Genome sequencing of Naganishia species isolated from polar environments using Oxford Nanopore Technology.</title>
        <authorList>
            <person name="Leo P."/>
            <person name="Venkateswaran K."/>
        </authorList>
    </citation>
    <scope>NUCLEOTIDE SEQUENCE</scope>
    <source>
        <strain evidence="1">MNA-CCFEE 5425</strain>
    </source>
</reference>
<name>A0ACC2X727_9TREE</name>
<sequence>MVPHPQDPPLPELKQIITSVVHENYTRDPDSFRPTPAERLFEGEDDHNGDYPQVPRLRILSTAEDARKQIHGWGDMERYTKQDGSRWVPTDGKTRNGWFSFGKTMEHVQDPAIEVMDGMNWYFADDPAITGWGSLMHHYFHWMGEILLGTYKSYVNSVYTPRIQPMSSDTAVEATDTKETSIEKFIADSEDVERHALPAEDDEDIPSPERREKMRTPMAKRGWLFSSGYKTSERDLEIRRQYLPMPKRVISPWCTNWEGRELNEMVLFKAFGNPQVYRRNQWRELSRDRKWRMFDRVVITDRHAAHNNKSSQTEIWNKMPLDILHEPLPSGLPHWFIAPQDSLFTSLSLPPIPLERRPSSSGGGHRSLADSFIKIVYVDRQNSDRRFDNTSHDGLMDVLQDMHEDGAKWREREKGSKDGKMKEKKAKVKVDVVQFEHLNAKEQVQAIYDADIIIGIHGNGLSE</sequence>
<protein>
    <submittedName>
        <fullName evidence="1">Uncharacterized protein</fullName>
    </submittedName>
</protein>
<evidence type="ECO:0000313" key="2">
    <source>
        <dbReference type="Proteomes" id="UP001243375"/>
    </source>
</evidence>
<keyword evidence="2" id="KW-1185">Reference proteome</keyword>
<comment type="caution">
    <text evidence="1">The sequence shown here is derived from an EMBL/GenBank/DDBJ whole genome shotgun (WGS) entry which is preliminary data.</text>
</comment>
<accession>A0ACC2X727</accession>
<evidence type="ECO:0000313" key="1">
    <source>
        <dbReference type="EMBL" id="KAJ9119175.1"/>
    </source>
</evidence>
<gene>
    <name evidence="1" type="ORF">QFC22_003667</name>
</gene>
<dbReference type="EMBL" id="JASBWU010000009">
    <property type="protein sequence ID" value="KAJ9119175.1"/>
    <property type="molecule type" value="Genomic_DNA"/>
</dbReference>
<proteinExistence type="predicted"/>
<organism evidence="1 2">
    <name type="scientific">Naganishia vaughanmartiniae</name>
    <dbReference type="NCBI Taxonomy" id="1424756"/>
    <lineage>
        <taxon>Eukaryota</taxon>
        <taxon>Fungi</taxon>
        <taxon>Dikarya</taxon>
        <taxon>Basidiomycota</taxon>
        <taxon>Agaricomycotina</taxon>
        <taxon>Tremellomycetes</taxon>
        <taxon>Filobasidiales</taxon>
        <taxon>Filobasidiaceae</taxon>
        <taxon>Naganishia</taxon>
    </lineage>
</organism>